<comment type="caution">
    <text evidence="1">The sequence shown here is derived from an EMBL/GenBank/DDBJ whole genome shotgun (WGS) entry which is preliminary data.</text>
</comment>
<dbReference type="RefSeq" id="WP_154263334.1">
    <property type="nucleotide sequence ID" value="NZ_CP040438.1"/>
</dbReference>
<dbReference type="EMBL" id="JADUNP010000009">
    <property type="protein sequence ID" value="MBH1651848.1"/>
    <property type="molecule type" value="Genomic_DNA"/>
</dbReference>
<dbReference type="Pfam" id="PF04230">
    <property type="entry name" value="PS_pyruv_trans"/>
    <property type="match status" value="1"/>
</dbReference>
<dbReference type="AlphaFoldDB" id="A0A6B8J329"/>
<accession>A0A6B8J329</accession>
<evidence type="ECO:0000313" key="2">
    <source>
        <dbReference type="Proteomes" id="UP000625930"/>
    </source>
</evidence>
<dbReference type="Proteomes" id="UP000625930">
    <property type="component" value="Unassembled WGS sequence"/>
</dbReference>
<dbReference type="GO" id="GO:0016740">
    <property type="term" value="F:transferase activity"/>
    <property type="evidence" value="ECO:0007669"/>
    <property type="project" value="UniProtKB-KW"/>
</dbReference>
<evidence type="ECO:0000313" key="1">
    <source>
        <dbReference type="EMBL" id="MBH1651848.1"/>
    </source>
</evidence>
<reference evidence="1" key="1">
    <citation type="submission" date="2020-11" db="EMBL/GenBank/DDBJ databases">
        <title>Enhanced detection system for hospital associated transmission using whole genome sequencing surveillance.</title>
        <authorList>
            <person name="Harrison L.H."/>
            <person name="Van Tyne D."/>
            <person name="Marsh J.W."/>
            <person name="Griffith M.P."/>
            <person name="Snyder D.J."/>
            <person name="Cooper V.S."/>
            <person name="Mustapha M."/>
        </authorList>
    </citation>
    <scope>NUCLEOTIDE SEQUENCE</scope>
    <source>
        <strain evidence="1">STEN00091</strain>
    </source>
</reference>
<protein>
    <submittedName>
        <fullName evidence="1">Polysaccharide pyruvyl transferase family protein</fullName>
    </submittedName>
</protein>
<keyword evidence="1" id="KW-0808">Transferase</keyword>
<sequence length="436" mass="49418">MTHDQALNTYMDVKWKIKRIVSDAKIPLRSKFNQTRHELKSLREVGKPDQSKLGIKGRIYVFLLGNELAAALILLELAMLKDAKRLIPSQIVNLFKYHFLPAKLPSSHQRKGRTAYIFMVPDLGNIGDLAIGLAQKSFLEKNLHGYDVVEITHSNTYESARVAKKHSTVDDIIFLTGGGNMGTIYKDAEQQRRFLIRLFKRNRIYQFPQSVFFERSSAGAKFLAKSKRIYSQHTRLTLIARDQTSYNEMKSSFPQNEIALHPDTVISLAPVSSTEPRRNQVVLSIRRDIESGLDGKMINSVEHELLKAGIRVLHRDTNVDNMHHQLNEREGSISAIWDAYLSSRLVITDRLHGVIFCAITGTPCVAMDNLNGKVRNLIETWLQQASYITAVDCPSTEEILEKASAMLSKFPQGAAPITLDADFERMAELFKRTGRH</sequence>
<proteinExistence type="predicted"/>
<dbReference type="InterPro" id="IPR007345">
    <property type="entry name" value="Polysacch_pyruvyl_Trfase"/>
</dbReference>
<name>A0A6B8J329_STEMA</name>
<gene>
    <name evidence="1" type="ORF">I5U67_06660</name>
</gene>
<organism evidence="1 2">
    <name type="scientific">Stenotrophomonas maltophilia</name>
    <name type="common">Pseudomonas maltophilia</name>
    <name type="synonym">Xanthomonas maltophilia</name>
    <dbReference type="NCBI Taxonomy" id="40324"/>
    <lineage>
        <taxon>Bacteria</taxon>
        <taxon>Pseudomonadati</taxon>
        <taxon>Pseudomonadota</taxon>
        <taxon>Gammaproteobacteria</taxon>
        <taxon>Lysobacterales</taxon>
        <taxon>Lysobacteraceae</taxon>
        <taxon>Stenotrophomonas</taxon>
        <taxon>Stenotrophomonas maltophilia group</taxon>
    </lineage>
</organism>